<feature type="region of interest" description="Disordered" evidence="1">
    <location>
        <begin position="69"/>
        <end position="117"/>
    </location>
</feature>
<organism evidence="3 4">
    <name type="scientific">Caenorhabditis japonica</name>
    <dbReference type="NCBI Taxonomy" id="281687"/>
    <lineage>
        <taxon>Eukaryota</taxon>
        <taxon>Metazoa</taxon>
        <taxon>Ecdysozoa</taxon>
        <taxon>Nematoda</taxon>
        <taxon>Chromadorea</taxon>
        <taxon>Rhabditida</taxon>
        <taxon>Rhabditina</taxon>
        <taxon>Rhabditomorpha</taxon>
        <taxon>Rhabditoidea</taxon>
        <taxon>Rhabditidae</taxon>
        <taxon>Peloderinae</taxon>
        <taxon>Caenorhabditis</taxon>
    </lineage>
</organism>
<evidence type="ECO:0000256" key="2">
    <source>
        <dbReference type="SAM" id="Phobius"/>
    </source>
</evidence>
<feature type="transmembrane region" description="Helical" evidence="2">
    <location>
        <begin position="30"/>
        <end position="58"/>
    </location>
</feature>
<evidence type="ECO:0000313" key="4">
    <source>
        <dbReference type="Proteomes" id="UP000005237"/>
    </source>
</evidence>
<keyword evidence="2" id="KW-0472">Membrane</keyword>
<sequence>MKWPSSADQTDQPHPDGFIKSSFGRDVESVAFAVLLFLAGGIVLFIACFFVTKCLQCYKARQRRLRRKALGEDDDDDDDDCEDNNVPSDIDEEEPQSAIANSNPPLVKLTYENSKKP</sequence>
<accession>A0A8R1HP74</accession>
<reference evidence="3" key="2">
    <citation type="submission" date="2022-06" db="UniProtKB">
        <authorList>
            <consortium name="EnsemblMetazoa"/>
        </authorList>
    </citation>
    <scope>IDENTIFICATION</scope>
    <source>
        <strain evidence="3">DF5081</strain>
    </source>
</reference>
<keyword evidence="2" id="KW-1133">Transmembrane helix</keyword>
<name>A0A8R1HP74_CAEJA</name>
<keyword evidence="4" id="KW-1185">Reference proteome</keyword>
<feature type="compositionally biased region" description="Acidic residues" evidence="1">
    <location>
        <begin position="72"/>
        <end position="95"/>
    </location>
</feature>
<protein>
    <submittedName>
        <fullName evidence="3">Uncharacterized protein</fullName>
    </submittedName>
</protein>
<reference evidence="4" key="1">
    <citation type="submission" date="2010-08" db="EMBL/GenBank/DDBJ databases">
        <authorList>
            <consortium name="Caenorhabditis japonica Sequencing Consortium"/>
            <person name="Wilson R.K."/>
        </authorList>
    </citation>
    <scope>NUCLEOTIDE SEQUENCE [LARGE SCALE GENOMIC DNA]</scope>
    <source>
        <strain evidence="4">DF5081</strain>
    </source>
</reference>
<evidence type="ECO:0000313" key="3">
    <source>
        <dbReference type="EnsemblMetazoa" id="CJA07705b.1"/>
    </source>
</evidence>
<keyword evidence="2" id="KW-0812">Transmembrane</keyword>
<dbReference type="Proteomes" id="UP000005237">
    <property type="component" value="Unassembled WGS sequence"/>
</dbReference>
<evidence type="ECO:0000256" key="1">
    <source>
        <dbReference type="SAM" id="MobiDB-lite"/>
    </source>
</evidence>
<proteinExistence type="predicted"/>
<dbReference type="AlphaFoldDB" id="A0A8R1HP74"/>
<dbReference type="EnsemblMetazoa" id="CJA07705b.1">
    <property type="protein sequence ID" value="CJA07705b.1"/>
    <property type="gene ID" value="WBGene00126909"/>
</dbReference>